<organism evidence="1 2">
    <name type="scientific">Parasponia andersonii</name>
    <name type="common">Sponia andersonii</name>
    <dbReference type="NCBI Taxonomy" id="3476"/>
    <lineage>
        <taxon>Eukaryota</taxon>
        <taxon>Viridiplantae</taxon>
        <taxon>Streptophyta</taxon>
        <taxon>Embryophyta</taxon>
        <taxon>Tracheophyta</taxon>
        <taxon>Spermatophyta</taxon>
        <taxon>Magnoliopsida</taxon>
        <taxon>eudicotyledons</taxon>
        <taxon>Gunneridae</taxon>
        <taxon>Pentapetalae</taxon>
        <taxon>rosids</taxon>
        <taxon>fabids</taxon>
        <taxon>Rosales</taxon>
        <taxon>Cannabaceae</taxon>
        <taxon>Parasponia</taxon>
    </lineage>
</organism>
<dbReference type="EMBL" id="JXTB01000123">
    <property type="protein sequence ID" value="PON61209.1"/>
    <property type="molecule type" value="Genomic_DNA"/>
</dbReference>
<evidence type="ECO:0000313" key="2">
    <source>
        <dbReference type="Proteomes" id="UP000237105"/>
    </source>
</evidence>
<comment type="caution">
    <text evidence="1">The sequence shown here is derived from an EMBL/GenBank/DDBJ whole genome shotgun (WGS) entry which is preliminary data.</text>
</comment>
<reference evidence="2" key="1">
    <citation type="submission" date="2016-06" db="EMBL/GenBank/DDBJ databases">
        <title>Parallel loss of symbiosis genes in relatives of nitrogen-fixing non-legume Parasponia.</title>
        <authorList>
            <person name="Van Velzen R."/>
            <person name="Holmer R."/>
            <person name="Bu F."/>
            <person name="Rutten L."/>
            <person name="Van Zeijl A."/>
            <person name="Liu W."/>
            <person name="Santuari L."/>
            <person name="Cao Q."/>
            <person name="Sharma T."/>
            <person name="Shen D."/>
            <person name="Roswanjaya Y."/>
            <person name="Wardhani T."/>
            <person name="Kalhor M.S."/>
            <person name="Jansen J."/>
            <person name="Van den Hoogen J."/>
            <person name="Gungor B."/>
            <person name="Hartog M."/>
            <person name="Hontelez J."/>
            <person name="Verver J."/>
            <person name="Yang W.-C."/>
            <person name="Schijlen E."/>
            <person name="Repin R."/>
            <person name="Schilthuizen M."/>
            <person name="Schranz E."/>
            <person name="Heidstra R."/>
            <person name="Miyata K."/>
            <person name="Fedorova E."/>
            <person name="Kohlen W."/>
            <person name="Bisseling T."/>
            <person name="Smit S."/>
            <person name="Geurts R."/>
        </authorList>
    </citation>
    <scope>NUCLEOTIDE SEQUENCE [LARGE SCALE GENOMIC DNA]</scope>
    <source>
        <strain evidence="2">cv. WU1-14</strain>
    </source>
</reference>
<keyword evidence="2" id="KW-1185">Reference proteome</keyword>
<name>A0A2P5CJI8_PARAD</name>
<feature type="non-terminal residue" evidence="1">
    <location>
        <position position="1"/>
    </location>
</feature>
<dbReference type="Proteomes" id="UP000237105">
    <property type="component" value="Unassembled WGS sequence"/>
</dbReference>
<accession>A0A2P5CJI8</accession>
<evidence type="ECO:0008006" key="3">
    <source>
        <dbReference type="Google" id="ProtNLM"/>
    </source>
</evidence>
<sequence length="66" mass="7292">RVLVDNGCAVDNLYYDAFKKMGLNESDLKPTITPLYGFTGDSLIPMGMIELMVNVGTYPRVSTIMT</sequence>
<protein>
    <recommendedName>
        <fullName evidence="3">Aspartic peptidase domain containing protein</fullName>
    </recommendedName>
</protein>
<dbReference type="AlphaFoldDB" id="A0A2P5CJI8"/>
<dbReference type="OrthoDB" id="1624859at2759"/>
<proteinExistence type="predicted"/>
<gene>
    <name evidence="1" type="ORF">PanWU01x14_147990</name>
</gene>
<evidence type="ECO:0000313" key="1">
    <source>
        <dbReference type="EMBL" id="PON61209.1"/>
    </source>
</evidence>